<reference evidence="1" key="1">
    <citation type="journal article" date="2015" name="Appl. Environ. Microbiol.">
        <title>Aerobic and Anaerobic Thiosulfate Oxidation by a Cold-Adapted, Subglacial Chemoautotroph.</title>
        <authorList>
            <person name="Harrold Z.R."/>
            <person name="Skidmore M.L."/>
            <person name="Hamilton T.L."/>
            <person name="Desch L."/>
            <person name="Amada K."/>
            <person name="van Gelder W."/>
            <person name="Glover K."/>
            <person name="Roden E.E."/>
            <person name="Boyd E.S."/>
        </authorList>
    </citation>
    <scope>NUCLEOTIDE SEQUENCE [LARGE SCALE GENOMIC DNA]</scope>
    <source>
        <strain evidence="1">RG</strain>
    </source>
</reference>
<keyword evidence="2" id="KW-1185">Reference proteome</keyword>
<dbReference type="PATRIC" id="fig|36861.3.peg.2626"/>
<evidence type="ECO:0000313" key="2">
    <source>
        <dbReference type="Proteomes" id="UP000064243"/>
    </source>
</evidence>
<organism evidence="1 2">
    <name type="scientific">Thiobacillus denitrificans</name>
    <dbReference type="NCBI Taxonomy" id="36861"/>
    <lineage>
        <taxon>Bacteria</taxon>
        <taxon>Pseudomonadati</taxon>
        <taxon>Pseudomonadota</taxon>
        <taxon>Betaproteobacteria</taxon>
        <taxon>Nitrosomonadales</taxon>
        <taxon>Thiobacillaceae</taxon>
        <taxon>Thiobacillus</taxon>
    </lineage>
</organism>
<dbReference type="AlphaFoldDB" id="A0A106BJU5"/>
<dbReference type="EMBL" id="LDUG01000047">
    <property type="protein sequence ID" value="KVW93463.1"/>
    <property type="molecule type" value="Genomic_DNA"/>
</dbReference>
<dbReference type="SUPFAM" id="SSF48452">
    <property type="entry name" value="TPR-like"/>
    <property type="match status" value="1"/>
</dbReference>
<proteinExistence type="predicted"/>
<comment type="caution">
    <text evidence="1">The sequence shown here is derived from an EMBL/GenBank/DDBJ whole genome shotgun (WGS) entry which is preliminary data.</text>
</comment>
<evidence type="ECO:0000313" key="1">
    <source>
        <dbReference type="EMBL" id="KVW93463.1"/>
    </source>
</evidence>
<protein>
    <recommendedName>
        <fullName evidence="3">Tetratricopeptide repeat protein</fullName>
    </recommendedName>
</protein>
<accession>A0A106BJU5</accession>
<dbReference type="Gene3D" id="1.25.40.10">
    <property type="entry name" value="Tetratricopeptide repeat domain"/>
    <property type="match status" value="1"/>
</dbReference>
<dbReference type="InterPro" id="IPR011990">
    <property type="entry name" value="TPR-like_helical_dom_sf"/>
</dbReference>
<sequence>MIKRAFLDCRVASLLAKVITMRAIPWARLGLARTRHLQNMDEAAEDVLRGVMEQAPEMVAAYDLLSDVCLAKKDAPAAQEALEQGVAISARTIRRQQ</sequence>
<evidence type="ECO:0008006" key="3">
    <source>
        <dbReference type="Google" id="ProtNLM"/>
    </source>
</evidence>
<name>A0A106BJU5_THIDE</name>
<gene>
    <name evidence="1" type="ORF">ABW22_14015</name>
</gene>
<dbReference type="Proteomes" id="UP000064243">
    <property type="component" value="Unassembled WGS sequence"/>
</dbReference>